<gene>
    <name evidence="2" type="ORF">EXIGUO9Y_270308</name>
</gene>
<name>A0A653ICM4_9BACL</name>
<evidence type="ECO:0000256" key="1">
    <source>
        <dbReference type="HAMAP-Rule" id="MF_01448"/>
    </source>
</evidence>
<dbReference type="RefSeq" id="WP_235195162.1">
    <property type="nucleotide sequence ID" value="NZ_LR732312.1"/>
</dbReference>
<accession>A0A653ICM4</accession>
<evidence type="ECO:0000313" key="2">
    <source>
        <dbReference type="EMBL" id="VWX36447.1"/>
    </source>
</evidence>
<dbReference type="EMBL" id="CABWKQ010000020">
    <property type="protein sequence ID" value="VWX36447.1"/>
    <property type="molecule type" value="Genomic_DNA"/>
</dbReference>
<reference evidence="2 3" key="1">
    <citation type="submission" date="2019-10" db="EMBL/GenBank/DDBJ databases">
        <authorList>
            <person name="Karimi E."/>
        </authorList>
    </citation>
    <scope>NUCLEOTIDE SEQUENCE [LARGE SCALE GENOMIC DNA]</scope>
    <source>
        <strain evidence="2">Exiguobacterium sp. 9Y</strain>
    </source>
</reference>
<protein>
    <recommendedName>
        <fullName evidence="1">UPF0473 protein EXIGUO9Y_270308</fullName>
    </recommendedName>
</protein>
<dbReference type="HAMAP" id="MF_01448">
    <property type="entry name" value="UPF0473"/>
    <property type="match status" value="1"/>
</dbReference>
<proteinExistence type="inferred from homology"/>
<evidence type="ECO:0000313" key="3">
    <source>
        <dbReference type="Proteomes" id="UP000439752"/>
    </source>
</evidence>
<comment type="similarity">
    <text evidence="1">Belongs to the UPF0473 family.</text>
</comment>
<keyword evidence="3" id="KW-1185">Reference proteome</keyword>
<organism evidence="2 3">
    <name type="scientific">Exiguobacterium oxidotolerans</name>
    <dbReference type="NCBI Taxonomy" id="223958"/>
    <lineage>
        <taxon>Bacteria</taxon>
        <taxon>Bacillati</taxon>
        <taxon>Bacillota</taxon>
        <taxon>Bacilli</taxon>
        <taxon>Bacillales</taxon>
        <taxon>Bacillales Family XII. Incertae Sedis</taxon>
        <taxon>Exiguobacterium</taxon>
    </lineage>
</organism>
<dbReference type="Proteomes" id="UP000439752">
    <property type="component" value="Unassembled WGS sequence"/>
</dbReference>
<sequence length="98" mass="11649">MMQQNEPTRYVIPDGEGNDFEFMERLRYESPRSNKTYIFLEPVGADYDNAEEVDIFVYELDEYGDGDNDFNLVPIEEDDTETWDEIEEVFNTLEDELE</sequence>
<dbReference type="InterPro" id="IPR009711">
    <property type="entry name" value="UPF0473"/>
</dbReference>
<dbReference type="AlphaFoldDB" id="A0A653ICM4"/>
<dbReference type="Pfam" id="PF06949">
    <property type="entry name" value="DUF1292"/>
    <property type="match status" value="1"/>
</dbReference>